<evidence type="ECO:0000313" key="1">
    <source>
        <dbReference type="EMBL" id="MEG3440180.1"/>
    </source>
</evidence>
<evidence type="ECO:0000313" key="2">
    <source>
        <dbReference type="Proteomes" id="UP001328733"/>
    </source>
</evidence>
<reference evidence="1 2" key="1">
    <citation type="submission" date="2024-01" db="EMBL/GenBank/DDBJ databases">
        <title>Genomic insights into the taxonomy and metabolism of the cyanobacterium Pannus brasiliensis CCIBt3594.</title>
        <authorList>
            <person name="Machado M."/>
            <person name="Botero N.B."/>
            <person name="Andreote A.P.D."/>
            <person name="Feitosa A.M.T."/>
            <person name="Popin R."/>
            <person name="Sivonen K."/>
            <person name="Fiore M.F."/>
        </authorList>
    </citation>
    <scope>NUCLEOTIDE SEQUENCE [LARGE SCALE GENOMIC DNA]</scope>
    <source>
        <strain evidence="1 2">CCIBt3594</strain>
    </source>
</reference>
<protein>
    <submittedName>
        <fullName evidence="1">Uncharacterized protein</fullName>
    </submittedName>
</protein>
<comment type="caution">
    <text evidence="1">The sequence shown here is derived from an EMBL/GenBank/DDBJ whole genome shotgun (WGS) entry which is preliminary data.</text>
</comment>
<organism evidence="1 2">
    <name type="scientific">Pannus brasiliensis CCIBt3594</name>
    <dbReference type="NCBI Taxonomy" id="1427578"/>
    <lineage>
        <taxon>Bacteria</taxon>
        <taxon>Bacillati</taxon>
        <taxon>Cyanobacteriota</taxon>
        <taxon>Cyanophyceae</taxon>
        <taxon>Oscillatoriophycideae</taxon>
        <taxon>Chroococcales</taxon>
        <taxon>Microcystaceae</taxon>
        <taxon>Pannus</taxon>
    </lineage>
</organism>
<name>A0AAW9QTC8_9CHRO</name>
<keyword evidence="2" id="KW-1185">Reference proteome</keyword>
<proteinExistence type="predicted"/>
<accession>A0AAW9QTC8</accession>
<sequence>MHSPFIKEEFQKIAGEPSPPCYCGNCKDEDDNDSPLLFRCEGCGRMMFNCYGQADRFFDYCDFCAVALEEESPEIHTTDERTREKLLDLGRLIKERMERL</sequence>
<dbReference type="Proteomes" id="UP001328733">
    <property type="component" value="Unassembled WGS sequence"/>
</dbReference>
<gene>
    <name evidence="1" type="ORF">V0288_23825</name>
</gene>
<dbReference type="RefSeq" id="WP_332867650.1">
    <property type="nucleotide sequence ID" value="NZ_JBAFSM010000078.1"/>
</dbReference>
<dbReference type="AlphaFoldDB" id="A0AAW9QTC8"/>
<dbReference type="EMBL" id="JBAFSM010000078">
    <property type="protein sequence ID" value="MEG3440180.1"/>
    <property type="molecule type" value="Genomic_DNA"/>
</dbReference>